<evidence type="ECO:0000256" key="2">
    <source>
        <dbReference type="ARBA" id="ARBA00010430"/>
    </source>
</evidence>
<dbReference type="GO" id="GO:0005789">
    <property type="term" value="C:endoplasmic reticulum membrane"/>
    <property type="evidence" value="ECO:0007669"/>
    <property type="project" value="UniProtKB-SubCell"/>
</dbReference>
<organism evidence="8">
    <name type="scientific">Kwoniella dejecticola CBS 10117</name>
    <dbReference type="NCBI Taxonomy" id="1296121"/>
    <lineage>
        <taxon>Eukaryota</taxon>
        <taxon>Fungi</taxon>
        <taxon>Dikarya</taxon>
        <taxon>Basidiomycota</taxon>
        <taxon>Agaricomycotina</taxon>
        <taxon>Tremellomycetes</taxon>
        <taxon>Tremellales</taxon>
        <taxon>Cryptococcaceae</taxon>
        <taxon>Kwoniella</taxon>
    </lineage>
</organism>
<dbReference type="GO" id="GO:0033185">
    <property type="term" value="C:dolichol-phosphate-mannose synthase complex"/>
    <property type="evidence" value="ECO:0007669"/>
    <property type="project" value="TreeGrafter"/>
</dbReference>
<keyword evidence="4 7" id="KW-0256">Endoplasmic reticulum</keyword>
<dbReference type="Pfam" id="PF08285">
    <property type="entry name" value="DPM3"/>
    <property type="match status" value="1"/>
</dbReference>
<evidence type="ECO:0000313" key="8">
    <source>
        <dbReference type="EMBL" id="OBR88392.1"/>
    </source>
</evidence>
<evidence type="ECO:0000256" key="6">
    <source>
        <dbReference type="ARBA" id="ARBA00023136"/>
    </source>
</evidence>
<keyword evidence="3 7" id="KW-0812">Transmembrane</keyword>
<comment type="subunit">
    <text evidence="7">Component of the dolichol-phosphate mannose (DPM) synthase complex.</text>
</comment>
<dbReference type="PANTHER" id="PTHR16433">
    <property type="entry name" value="DOLICHOL-PHOSPHATE MANNOSYLTRANSFERASE SUBUNIT 3"/>
    <property type="match status" value="1"/>
</dbReference>
<evidence type="ECO:0000256" key="1">
    <source>
        <dbReference type="ARBA" id="ARBA00004477"/>
    </source>
</evidence>
<evidence type="ECO:0000256" key="5">
    <source>
        <dbReference type="ARBA" id="ARBA00022989"/>
    </source>
</evidence>
<evidence type="ECO:0000256" key="4">
    <source>
        <dbReference type="ARBA" id="ARBA00022824"/>
    </source>
</evidence>
<dbReference type="InterPro" id="IPR013174">
    <property type="entry name" value="DPM3"/>
</dbReference>
<keyword evidence="8" id="KW-0808">Transferase</keyword>
<comment type="function">
    <text evidence="7">Stabilizer subunit of the dolichol-phosphate mannose (DPM) synthase complex; tethers catalytic subunit to the ER.</text>
</comment>
<comment type="similarity">
    <text evidence="2 7">Belongs to the DPM3 family.</text>
</comment>
<dbReference type="EMBL" id="KI894027">
    <property type="protein sequence ID" value="OBR88392.1"/>
    <property type="molecule type" value="Genomic_DNA"/>
</dbReference>
<dbReference type="UniPathway" id="UPA00378"/>
<keyword evidence="6 7" id="KW-0472">Membrane</keyword>
<proteinExistence type="inferred from homology"/>
<dbReference type="STRING" id="1296121.A0A1A6AE90"/>
<reference evidence="8" key="1">
    <citation type="submission" date="2013-07" db="EMBL/GenBank/DDBJ databases">
        <title>The Genome Sequence of Cryptococcus dejecticola CBS10117.</title>
        <authorList>
            <consortium name="The Broad Institute Genome Sequencing Platform"/>
            <person name="Cuomo C."/>
            <person name="Litvintseva A."/>
            <person name="Chen Y."/>
            <person name="Heitman J."/>
            <person name="Sun S."/>
            <person name="Springer D."/>
            <person name="Dromer F."/>
            <person name="Young S.K."/>
            <person name="Zeng Q."/>
            <person name="Gargeya S."/>
            <person name="Fitzgerald M."/>
            <person name="Abouelleil A."/>
            <person name="Alvarado L."/>
            <person name="Berlin A.M."/>
            <person name="Chapman S.B."/>
            <person name="Dewar J."/>
            <person name="Goldberg J."/>
            <person name="Griggs A."/>
            <person name="Gujja S."/>
            <person name="Hansen M."/>
            <person name="Howarth C."/>
            <person name="Imamovic A."/>
            <person name="Larimer J."/>
            <person name="McCowan C."/>
            <person name="Murphy C."/>
            <person name="Pearson M."/>
            <person name="Priest M."/>
            <person name="Roberts A."/>
            <person name="Saif S."/>
            <person name="Shea T."/>
            <person name="Sykes S."/>
            <person name="Wortman J."/>
            <person name="Nusbaum C."/>
            <person name="Birren B."/>
        </authorList>
    </citation>
    <scope>NUCLEOTIDE SEQUENCE [LARGE SCALE GENOMIC DNA]</scope>
    <source>
        <strain evidence="8">CBS 10117</strain>
    </source>
</reference>
<evidence type="ECO:0000256" key="7">
    <source>
        <dbReference type="RuleBase" id="RU365085"/>
    </source>
</evidence>
<feature type="transmembrane region" description="Helical" evidence="7">
    <location>
        <begin position="43"/>
        <end position="64"/>
    </location>
</feature>
<comment type="pathway">
    <text evidence="7">Protein modification; protein glycosylation.</text>
</comment>
<feature type="transmembrane region" description="Helical" evidence="7">
    <location>
        <begin position="7"/>
        <end position="31"/>
    </location>
</feature>
<comment type="subcellular location">
    <subcellularLocation>
        <location evidence="1 7">Endoplasmic reticulum membrane</location>
        <topology evidence="1 7">Multi-pass membrane protein</topology>
    </subcellularLocation>
</comment>
<dbReference type="VEuPathDB" id="FungiDB:I303_00209"/>
<dbReference type="OrthoDB" id="2014333at2759"/>
<dbReference type="AlphaFoldDB" id="A0A1A6AE90"/>
<gene>
    <name evidence="8" type="ORF">I303_00209</name>
</gene>
<evidence type="ECO:0000256" key="3">
    <source>
        <dbReference type="ARBA" id="ARBA00022692"/>
    </source>
</evidence>
<protein>
    <recommendedName>
        <fullName evidence="7">Dolichol-phosphate mannosyltransferase subunit 3</fullName>
    </recommendedName>
</protein>
<accession>A0A1A6AE90</accession>
<dbReference type="GO" id="GO:0006506">
    <property type="term" value="P:GPI anchor biosynthetic process"/>
    <property type="evidence" value="ECO:0007669"/>
    <property type="project" value="TreeGrafter"/>
</dbReference>
<name>A0A1A6AE90_9TREE</name>
<dbReference type="PANTHER" id="PTHR16433:SF0">
    <property type="entry name" value="DOLICHOL-PHOSPHATE MANNOSYLTRANSFERASE SUBUNIT 3"/>
    <property type="match status" value="1"/>
</dbReference>
<dbReference type="GO" id="GO:0016757">
    <property type="term" value="F:glycosyltransferase activity"/>
    <property type="evidence" value="ECO:0007669"/>
    <property type="project" value="UniProtKB-KW"/>
</dbReference>
<keyword evidence="5 7" id="KW-1133">Transmembrane helix</keyword>
<keyword evidence="8" id="KW-0328">Glycosyltransferase</keyword>
<sequence>MSKGTQFLTLAIPSIILYLLALFHVLPVPILSQEIADQILPVLPFWLLVSFGSYSLSSLGLGLVRFHDTPEAYESLLREISQAKDELRDHGVSVD</sequence>